<reference evidence="2 3" key="1">
    <citation type="submission" date="2018-02" db="EMBL/GenBank/DDBJ databases">
        <authorList>
            <person name="Cohen D.B."/>
            <person name="Kent A.D."/>
        </authorList>
    </citation>
    <scope>NUCLEOTIDE SEQUENCE [LARGE SCALE GENOMIC DNA]</scope>
    <source>
        <strain evidence="2 3">CCAP 1448/3</strain>
    </source>
</reference>
<accession>A0A2T1C8X7</accession>
<proteinExistence type="predicted"/>
<organism evidence="2 3">
    <name type="scientific">Merismopedia glauca CCAP 1448/3</name>
    <dbReference type="NCBI Taxonomy" id="1296344"/>
    <lineage>
        <taxon>Bacteria</taxon>
        <taxon>Bacillati</taxon>
        <taxon>Cyanobacteriota</taxon>
        <taxon>Cyanophyceae</taxon>
        <taxon>Synechococcales</taxon>
        <taxon>Merismopediaceae</taxon>
        <taxon>Merismopedia</taxon>
    </lineage>
</organism>
<name>A0A2T1C8X7_9CYAN</name>
<gene>
    <name evidence="2" type="ORF">C7B64_02470</name>
</gene>
<keyword evidence="1" id="KW-0732">Signal</keyword>
<feature type="chain" id="PRO_5015566838" description="DUF2808 domain-containing protein" evidence="1">
    <location>
        <begin position="32"/>
        <end position="175"/>
    </location>
</feature>
<feature type="signal peptide" evidence="1">
    <location>
        <begin position="1"/>
        <end position="31"/>
    </location>
</feature>
<dbReference type="PROSITE" id="PS51257">
    <property type="entry name" value="PROKAR_LIPOPROTEIN"/>
    <property type="match status" value="1"/>
</dbReference>
<dbReference type="OrthoDB" id="464559at2"/>
<dbReference type="Proteomes" id="UP000238762">
    <property type="component" value="Unassembled WGS sequence"/>
</dbReference>
<protein>
    <recommendedName>
        <fullName evidence="4">DUF2808 domain-containing protein</fullName>
    </recommendedName>
</protein>
<evidence type="ECO:0000313" key="2">
    <source>
        <dbReference type="EMBL" id="PSB04706.1"/>
    </source>
</evidence>
<dbReference type="RefSeq" id="WP_106287079.1">
    <property type="nucleotide sequence ID" value="NZ_CAWNTC010000163.1"/>
</dbReference>
<evidence type="ECO:0008006" key="4">
    <source>
        <dbReference type="Google" id="ProtNLM"/>
    </source>
</evidence>
<dbReference type="InterPro" id="IPR021256">
    <property type="entry name" value="DUF2808"/>
</dbReference>
<evidence type="ECO:0000256" key="1">
    <source>
        <dbReference type="SAM" id="SignalP"/>
    </source>
</evidence>
<keyword evidence="3" id="KW-1185">Reference proteome</keyword>
<reference evidence="2 3" key="2">
    <citation type="submission" date="2018-03" db="EMBL/GenBank/DDBJ databases">
        <title>The ancient ancestry and fast evolution of plastids.</title>
        <authorList>
            <person name="Moore K.R."/>
            <person name="Magnabosco C."/>
            <person name="Momper L."/>
            <person name="Gold D.A."/>
            <person name="Bosak T."/>
            <person name="Fournier G.P."/>
        </authorList>
    </citation>
    <scope>NUCLEOTIDE SEQUENCE [LARGE SCALE GENOMIC DNA]</scope>
    <source>
        <strain evidence="2 3">CCAP 1448/3</strain>
    </source>
</reference>
<dbReference type="EMBL" id="PVWJ01000008">
    <property type="protein sequence ID" value="PSB04706.1"/>
    <property type="molecule type" value="Genomic_DNA"/>
</dbReference>
<dbReference type="AlphaFoldDB" id="A0A2T1C8X7"/>
<evidence type="ECO:0000313" key="3">
    <source>
        <dbReference type="Proteomes" id="UP000238762"/>
    </source>
</evidence>
<comment type="caution">
    <text evidence="2">The sequence shown here is derived from an EMBL/GenBank/DDBJ whole genome shotgun (WGS) entry which is preliminary data.</text>
</comment>
<dbReference type="Pfam" id="PF10989">
    <property type="entry name" value="DUF2808"/>
    <property type="match status" value="1"/>
</dbReference>
<sequence length="175" mass="19962">MFFARLTQRYLLPAIALTSCLVATIPAITLAQGTPGITIFSGVDSKNRLDYRLDYGTRNMWDRYVLRISGKKLQQAVYQFTISYPDYYKGKFDSNEVKVISKGEEVAIEKVDWNKEDHLLQITLKEPLEPNKKAEIVLDNVKNPDIGTYYFNCRVLSSTGVANAYYVGTWEISIN</sequence>